<feature type="domain" description="Helix-hairpin-helix DNA-binding motif class 1" evidence="4">
    <location>
        <begin position="181"/>
        <end position="200"/>
    </location>
</feature>
<dbReference type="InterPro" id="IPR055446">
    <property type="entry name" value="RecD2_N_OB"/>
</dbReference>
<dbReference type="Pfam" id="PF23139">
    <property type="entry name" value="OB_YrrC"/>
    <property type="match status" value="1"/>
</dbReference>
<keyword evidence="3" id="KW-0378">Hydrolase</keyword>
<dbReference type="GO" id="GO:0005524">
    <property type="term" value="F:ATP binding"/>
    <property type="evidence" value="ECO:0007669"/>
    <property type="project" value="UniProtKB-UniRule"/>
</dbReference>
<dbReference type="Gene3D" id="3.40.50.300">
    <property type="entry name" value="P-loop containing nucleotide triphosphate hydrolases"/>
    <property type="match status" value="2"/>
</dbReference>
<feature type="binding site" evidence="3">
    <location>
        <begin position="344"/>
        <end position="348"/>
    </location>
    <ligand>
        <name>ATP</name>
        <dbReference type="ChEBI" id="CHEBI:30616"/>
    </ligand>
</feature>
<evidence type="ECO:0000256" key="1">
    <source>
        <dbReference type="ARBA" id="ARBA00022741"/>
    </source>
</evidence>
<evidence type="ECO:0000313" key="7">
    <source>
        <dbReference type="Proteomes" id="UP000190285"/>
    </source>
</evidence>
<dbReference type="Pfam" id="PF14490">
    <property type="entry name" value="HHH_RecD2"/>
    <property type="match status" value="1"/>
</dbReference>
<dbReference type="EC" id="5.6.2.3" evidence="3"/>
<dbReference type="GO" id="GO:0006281">
    <property type="term" value="P:DNA repair"/>
    <property type="evidence" value="ECO:0007669"/>
    <property type="project" value="InterPro"/>
</dbReference>
<dbReference type="InterPro" id="IPR050534">
    <property type="entry name" value="Coronavir_polyprotein_1ab"/>
</dbReference>
<evidence type="ECO:0000259" key="5">
    <source>
        <dbReference type="SMART" id="SM00382"/>
    </source>
</evidence>
<dbReference type="SMART" id="SM00382">
    <property type="entry name" value="AAA"/>
    <property type="match status" value="1"/>
</dbReference>
<proteinExistence type="inferred from homology"/>
<keyword evidence="2 3" id="KW-0067">ATP-binding</keyword>
<dbReference type="InterPro" id="IPR029493">
    <property type="entry name" value="RecD2-like_HHH"/>
</dbReference>
<dbReference type="SMART" id="SM00278">
    <property type="entry name" value="HhH1"/>
    <property type="match status" value="3"/>
</dbReference>
<dbReference type="GO" id="GO:0016887">
    <property type="term" value="F:ATP hydrolysis activity"/>
    <property type="evidence" value="ECO:0007669"/>
    <property type="project" value="RHEA"/>
</dbReference>
<dbReference type="InterPro" id="IPR006345">
    <property type="entry name" value="RecD2"/>
</dbReference>
<comment type="catalytic activity">
    <reaction evidence="3">
        <text>ATP + H2O = ADP + phosphate + H(+)</text>
        <dbReference type="Rhea" id="RHEA:13065"/>
        <dbReference type="ChEBI" id="CHEBI:15377"/>
        <dbReference type="ChEBI" id="CHEBI:15378"/>
        <dbReference type="ChEBI" id="CHEBI:30616"/>
        <dbReference type="ChEBI" id="CHEBI:43474"/>
        <dbReference type="ChEBI" id="CHEBI:456216"/>
        <dbReference type="EC" id="5.6.2.3"/>
    </reaction>
</comment>
<accession>A0A1T5JWZ5</accession>
<dbReference type="CDD" id="cd17933">
    <property type="entry name" value="DEXSc_RecD-like"/>
    <property type="match status" value="1"/>
</dbReference>
<dbReference type="Pfam" id="PF14520">
    <property type="entry name" value="HHH_5"/>
    <property type="match status" value="1"/>
</dbReference>
<dbReference type="EMBL" id="FUZT01000003">
    <property type="protein sequence ID" value="SKC55941.1"/>
    <property type="molecule type" value="Genomic_DNA"/>
</dbReference>
<protein>
    <recommendedName>
        <fullName evidence="3">ATP-dependent RecD2 DNA helicase</fullName>
        <ecNumber evidence="3">5.6.2.3</ecNumber>
    </recommendedName>
    <alternativeName>
        <fullName evidence="3">DNA 5'-3' helicase subunit RecD2</fullName>
    </alternativeName>
</protein>
<dbReference type="GO" id="GO:0006310">
    <property type="term" value="P:DNA recombination"/>
    <property type="evidence" value="ECO:0007669"/>
    <property type="project" value="InterPro"/>
</dbReference>
<dbReference type="CDD" id="cd18809">
    <property type="entry name" value="SF1_C_RecD"/>
    <property type="match status" value="1"/>
</dbReference>
<dbReference type="PANTHER" id="PTHR43788:SF6">
    <property type="entry name" value="DNA HELICASE B"/>
    <property type="match status" value="1"/>
</dbReference>
<keyword evidence="7" id="KW-1185">Reference proteome</keyword>
<comment type="similarity">
    <text evidence="3">Belongs to the RecD family. RecD2 subfamily.</text>
</comment>
<dbReference type="GO" id="GO:0017116">
    <property type="term" value="F:single-stranded DNA helicase activity"/>
    <property type="evidence" value="ECO:0007669"/>
    <property type="project" value="TreeGrafter"/>
</dbReference>
<organism evidence="6 7">
    <name type="scientific">Maledivibacter halophilus</name>
    <dbReference type="NCBI Taxonomy" id="36842"/>
    <lineage>
        <taxon>Bacteria</taxon>
        <taxon>Bacillati</taxon>
        <taxon>Bacillota</taxon>
        <taxon>Clostridia</taxon>
        <taxon>Peptostreptococcales</taxon>
        <taxon>Caminicellaceae</taxon>
        <taxon>Maledivibacter</taxon>
    </lineage>
</organism>
<keyword evidence="3 6" id="KW-0347">Helicase</keyword>
<dbReference type="Pfam" id="PF13245">
    <property type="entry name" value="AAA_19"/>
    <property type="match status" value="1"/>
</dbReference>
<dbReference type="GO" id="GO:0009338">
    <property type="term" value="C:exodeoxyribonuclease V complex"/>
    <property type="evidence" value="ECO:0007669"/>
    <property type="project" value="TreeGrafter"/>
</dbReference>
<dbReference type="Gene3D" id="1.10.150.20">
    <property type="entry name" value="5' to 3' exonuclease, C-terminal subdomain"/>
    <property type="match status" value="1"/>
</dbReference>
<dbReference type="HAMAP" id="MF_01488">
    <property type="entry name" value="RecD2"/>
    <property type="match status" value="1"/>
</dbReference>
<dbReference type="PANTHER" id="PTHR43788">
    <property type="entry name" value="DNA2/NAM7 HELICASE FAMILY MEMBER"/>
    <property type="match status" value="1"/>
</dbReference>
<dbReference type="InterPro" id="IPR027785">
    <property type="entry name" value="UvrD-like_helicase_C"/>
</dbReference>
<dbReference type="InterPro" id="IPR010994">
    <property type="entry name" value="RuvA_2-like"/>
</dbReference>
<dbReference type="Gene3D" id="2.30.30.940">
    <property type="match status" value="1"/>
</dbReference>
<dbReference type="RefSeq" id="WP_079490435.1">
    <property type="nucleotide sequence ID" value="NZ_FUZT01000003.1"/>
</dbReference>
<dbReference type="STRING" id="36842.SAMN02194393_01421"/>
<keyword evidence="1 3" id="KW-0547">Nucleotide-binding</keyword>
<dbReference type="GO" id="GO:0043139">
    <property type="term" value="F:5'-3' DNA helicase activity"/>
    <property type="evidence" value="ECO:0007669"/>
    <property type="project" value="UniProtKB-UniRule"/>
</dbReference>
<feature type="domain" description="Helix-hairpin-helix DNA-binding motif class 1" evidence="4">
    <location>
        <begin position="117"/>
        <end position="136"/>
    </location>
</feature>
<dbReference type="OrthoDB" id="9803432at2"/>
<evidence type="ECO:0000256" key="3">
    <source>
        <dbReference type="HAMAP-Rule" id="MF_01488"/>
    </source>
</evidence>
<feature type="domain" description="Helix-hairpin-helix DNA-binding motif class 1" evidence="4">
    <location>
        <begin position="82"/>
        <end position="103"/>
    </location>
</feature>
<evidence type="ECO:0000259" key="4">
    <source>
        <dbReference type="SMART" id="SM00278"/>
    </source>
</evidence>
<dbReference type="SUPFAM" id="SSF52540">
    <property type="entry name" value="P-loop containing nucleoside triphosphate hydrolases"/>
    <property type="match status" value="2"/>
</dbReference>
<dbReference type="GO" id="GO:0003677">
    <property type="term" value="F:DNA binding"/>
    <property type="evidence" value="ECO:0007669"/>
    <property type="project" value="UniProtKB-UniRule"/>
</dbReference>
<name>A0A1T5JWZ5_9FIRM</name>
<dbReference type="Gene3D" id="1.10.10.2220">
    <property type="match status" value="1"/>
</dbReference>
<evidence type="ECO:0000313" key="6">
    <source>
        <dbReference type="EMBL" id="SKC55941.1"/>
    </source>
</evidence>
<sequence length="742" mass="83907">MSIEIKGTVREIIFRNEENGYVVAEIDTGEEERVVVGYIPIINVGETMSFTGSITVHPIYGEQLHVISSKQIPPADLEGIIKYLASGLIKGIGPKMAERIVEKFGKDSLDIIQYNPERLIEISGIGDKKAKAIAQAYEEQREIKEVMLFLSEFGVSMAYAIKIFKKYGDKTVELLRENPYRLADDIIGIGFKMADTIAKKMGIDPKSPYRIMCGIKYALTRYNLEGHTYAIKEELILRASEILAVERDMVEDGITTLTINGDIHQENINGDIAVFPMAFFYAETGVCKKLIELSHTAFGDSKLDFKKEIHGIEKEQDIILEEKQKEAIEEAFKNGVTVITGGPGTGKTTIVNSIIKLFEDQSLKIGLAAPTGRAAKRLTETTGREAKTIHRLLEYSFSDDNTGMAFMKNGEEPLSFDVIIIDEVSMVDILLMYHLLKAIIPGTRLILVGDADQLPSVGPGNVLQDIIESGLVTVVRLTEIFRQARESMIVVNAHRINEGLKPRVNIKEKDFFFLSKRNPNEILHTIKELCIRRLPKFKDYDSRKDIQVLTPMKNSKVGTINMNRELQSILNPKSKEKRERVFGDKLFRVGDKIMQIKNNYNIKWKSKNGFKEGEGVFNGDIGYVTDIDDEEKLLSVCFDDEKYVDYDFSSLDEIELAYSITIHKSQGSEFPVIVIPMCWGPPMLLNRNLLYTAVTRAKELVVLVGMEKYLHMMIKNEKNSNRNSGLSFRLKRIIDEKLLEQI</sequence>
<keyword evidence="3" id="KW-0238">DNA-binding</keyword>
<dbReference type="InterPro" id="IPR003583">
    <property type="entry name" value="Hlx-hairpin-Hlx_DNA-bd_motif"/>
</dbReference>
<dbReference type="Pfam" id="PF13538">
    <property type="entry name" value="UvrD_C_2"/>
    <property type="match status" value="1"/>
</dbReference>
<evidence type="ECO:0000256" key="2">
    <source>
        <dbReference type="ARBA" id="ARBA00022840"/>
    </source>
</evidence>
<reference evidence="6 7" key="1">
    <citation type="submission" date="2017-02" db="EMBL/GenBank/DDBJ databases">
        <authorList>
            <person name="Peterson S.W."/>
        </authorList>
    </citation>
    <scope>NUCLEOTIDE SEQUENCE [LARGE SCALE GENOMIC DNA]</scope>
    <source>
        <strain evidence="6 7">M1</strain>
    </source>
</reference>
<dbReference type="NCBIfam" id="TIGR01448">
    <property type="entry name" value="recD_rel"/>
    <property type="match status" value="1"/>
</dbReference>
<dbReference type="InterPro" id="IPR041451">
    <property type="entry name" value="RecD2_SH13"/>
</dbReference>
<comment type="function">
    <text evidence="3">DNA-dependent ATPase and ATP-dependent 5'-3' DNA helicase. Has no activity on blunt DNA or DNA with 3'-overhangs, requires at least 10 bases of 5'-ssDNA for helicase activity.</text>
</comment>
<dbReference type="Proteomes" id="UP000190285">
    <property type="component" value="Unassembled WGS sequence"/>
</dbReference>
<dbReference type="SUPFAM" id="SSF47781">
    <property type="entry name" value="RuvA domain 2-like"/>
    <property type="match status" value="1"/>
</dbReference>
<feature type="domain" description="AAA+ ATPase" evidence="5">
    <location>
        <begin position="333"/>
        <end position="485"/>
    </location>
</feature>
<dbReference type="AlphaFoldDB" id="A0A1T5JWZ5"/>
<gene>
    <name evidence="3" type="primary">recD2</name>
    <name evidence="6" type="ORF">SAMN02194393_01421</name>
</gene>
<dbReference type="Pfam" id="PF18335">
    <property type="entry name" value="SH3_13"/>
    <property type="match status" value="1"/>
</dbReference>
<dbReference type="InterPro" id="IPR003593">
    <property type="entry name" value="AAA+_ATPase"/>
</dbReference>
<dbReference type="InterPro" id="IPR027417">
    <property type="entry name" value="P-loop_NTPase"/>
</dbReference>
<keyword evidence="3" id="KW-0413">Isomerase</keyword>